<accession>A0A8J2JPE7</accession>
<organism evidence="1 2">
    <name type="scientific">Allacma fusca</name>
    <dbReference type="NCBI Taxonomy" id="39272"/>
    <lineage>
        <taxon>Eukaryota</taxon>
        <taxon>Metazoa</taxon>
        <taxon>Ecdysozoa</taxon>
        <taxon>Arthropoda</taxon>
        <taxon>Hexapoda</taxon>
        <taxon>Collembola</taxon>
        <taxon>Symphypleona</taxon>
        <taxon>Sminthuridae</taxon>
        <taxon>Allacma</taxon>
    </lineage>
</organism>
<reference evidence="1" key="1">
    <citation type="submission" date="2021-06" db="EMBL/GenBank/DDBJ databases">
        <authorList>
            <person name="Hodson N. C."/>
            <person name="Mongue J. A."/>
            <person name="Jaron S. K."/>
        </authorList>
    </citation>
    <scope>NUCLEOTIDE SEQUENCE</scope>
</reference>
<keyword evidence="2" id="KW-1185">Reference proteome</keyword>
<name>A0A8J2JPE7_9HEXA</name>
<dbReference type="PANTHER" id="PTHR10151">
    <property type="entry name" value="ECTONUCLEOTIDE PYROPHOSPHATASE/PHOSPHODIESTERASE"/>
    <property type="match status" value="1"/>
</dbReference>
<dbReference type="Proteomes" id="UP000708208">
    <property type="component" value="Unassembled WGS sequence"/>
</dbReference>
<dbReference type="Pfam" id="PF01663">
    <property type="entry name" value="Phosphodiest"/>
    <property type="match status" value="1"/>
</dbReference>
<protein>
    <submittedName>
        <fullName evidence="1">Uncharacterized protein</fullName>
    </submittedName>
</protein>
<evidence type="ECO:0000313" key="2">
    <source>
        <dbReference type="Proteomes" id="UP000708208"/>
    </source>
</evidence>
<dbReference type="InterPro" id="IPR002591">
    <property type="entry name" value="Phosphodiest/P_Trfase"/>
</dbReference>
<sequence length="238" mass="27020">MAPENKLAVILLDGSDIPVEGIVPEEFFAYAYAPGAREIKDTTDIGVKKLLEGFDFVLLYRDHIDEEDVEMCLDSGAYVSIAPAPGRLEAVYKKLASIEGVKVYRKEEIPEDLHFKSGKFVLDLHAEAKQGFCIRGLQSREKQVPFREYCKTKMFLEGVQGYNPELADQRVIFFARGLAFKRGHMQSGIRMVDVYQISAKVLNIQPLPNDGVWENVAGFLQKRKRWTDFEILDITIVI</sequence>
<dbReference type="GO" id="GO:0016787">
    <property type="term" value="F:hydrolase activity"/>
    <property type="evidence" value="ECO:0007669"/>
    <property type="project" value="UniProtKB-ARBA"/>
</dbReference>
<dbReference type="EMBL" id="CAJVCH010079257">
    <property type="protein sequence ID" value="CAG7721415.1"/>
    <property type="molecule type" value="Genomic_DNA"/>
</dbReference>
<evidence type="ECO:0000313" key="1">
    <source>
        <dbReference type="EMBL" id="CAG7721415.1"/>
    </source>
</evidence>
<dbReference type="OrthoDB" id="415411at2759"/>
<comment type="caution">
    <text evidence="1">The sequence shown here is derived from an EMBL/GenBank/DDBJ whole genome shotgun (WGS) entry which is preliminary data.</text>
</comment>
<dbReference type="AlphaFoldDB" id="A0A8J2JPE7"/>
<proteinExistence type="predicted"/>
<dbReference type="PANTHER" id="PTHR10151:SF120">
    <property type="entry name" value="BIS(5'-ADENOSYL)-TRIPHOSPHATASE"/>
    <property type="match status" value="1"/>
</dbReference>
<gene>
    <name evidence="1" type="ORF">AFUS01_LOCUS10632</name>
</gene>